<dbReference type="HOGENOM" id="CLU_992500_0_0_2"/>
<dbReference type="Proteomes" id="UP000000262">
    <property type="component" value="Chromosome"/>
</dbReference>
<name>A8AA68_IGNH4</name>
<dbReference type="KEGG" id="iho:Igni_0638"/>
<dbReference type="eggNOG" id="arCOG00695">
    <property type="taxonomic scope" value="Archaea"/>
</dbReference>
<evidence type="ECO:0000313" key="2">
    <source>
        <dbReference type="Proteomes" id="UP000000262"/>
    </source>
</evidence>
<protein>
    <submittedName>
        <fullName evidence="1">Uncharacterized protein</fullName>
    </submittedName>
</protein>
<organism evidence="1 2">
    <name type="scientific">Ignicoccus hospitalis (strain KIN4/I / DSM 18386 / JCM 14125)</name>
    <dbReference type="NCBI Taxonomy" id="453591"/>
    <lineage>
        <taxon>Archaea</taxon>
        <taxon>Thermoproteota</taxon>
        <taxon>Thermoprotei</taxon>
        <taxon>Desulfurococcales</taxon>
        <taxon>Desulfurococcaceae</taxon>
        <taxon>Ignicoccus</taxon>
    </lineage>
</organism>
<dbReference type="GeneID" id="5563162"/>
<accession>A8AA68</accession>
<reference evidence="1 2" key="1">
    <citation type="journal article" date="2008" name="Genome Biol.">
        <title>A genomic analysis of the archaeal system Ignicoccus hospitalis-Nanoarchaeum equitans.</title>
        <authorList>
            <person name="Podar M."/>
            <person name="Anderson I."/>
            <person name="Makarova K.S."/>
            <person name="Elkins J.G."/>
            <person name="Ivanova N."/>
            <person name="Wall M.A."/>
            <person name="Lykidis A."/>
            <person name="Mavromatis K."/>
            <person name="Sun H."/>
            <person name="Hudson M.E."/>
            <person name="Chen W."/>
            <person name="Deciu C."/>
            <person name="Hutchison D."/>
            <person name="Eads J.R."/>
            <person name="Anderson A."/>
            <person name="Fernandes F."/>
            <person name="Szeto E."/>
            <person name="Lapidus A."/>
            <person name="Kyrpides N.C."/>
            <person name="Saier M.H.Jr."/>
            <person name="Richardson P.M."/>
            <person name="Rachel R."/>
            <person name="Huber H."/>
            <person name="Eisen J.A."/>
            <person name="Koonin E.V."/>
            <person name="Keller M."/>
            <person name="Stetter K.O."/>
        </authorList>
    </citation>
    <scope>NUCLEOTIDE SEQUENCE [LARGE SCALE GENOMIC DNA]</scope>
    <source>
        <strain evidence="2">KIN4/I / DSM 18386 / JCM 14125</strain>
    </source>
</reference>
<dbReference type="AlphaFoldDB" id="A8AA68"/>
<dbReference type="STRING" id="453591.Igni_0638"/>
<keyword evidence="2" id="KW-1185">Reference proteome</keyword>
<proteinExistence type="predicted"/>
<dbReference type="EMBL" id="CP000816">
    <property type="protein sequence ID" value="ABU81820.1"/>
    <property type="molecule type" value="Genomic_DNA"/>
</dbReference>
<gene>
    <name evidence="1" type="ordered locus">Igni_0638</name>
</gene>
<dbReference type="RefSeq" id="WP_011998672.1">
    <property type="nucleotide sequence ID" value="NC_009776.1"/>
</dbReference>
<evidence type="ECO:0000313" key="1">
    <source>
        <dbReference type="EMBL" id="ABU81820.1"/>
    </source>
</evidence>
<dbReference type="OrthoDB" id="382660at2157"/>
<sequence>MTEITLINCANAKTVHVRKGRIEEGEGGELFDCKGMPVKTLRCTVALKPFKRWEELLEDPVPEPEWVDSLLVKGVGAAIAPKGTRAALVEVVERPFVLDPLAPPEEVPERGAVVARSLDADSSYGYKLKYGKWPVEDLGDKASNNIILNPFWVTTWEIKKIKIASFMPEMVALGTSSPIPPELRKAVLSPLTGRWGPDALEAVATLLMRSHYWSGELRAQHDDASCWSFLGKEGPRLAKGSKAMLWVGHEEAELVVTGDQVLFREELLELKSVSAPSPLL</sequence>